<dbReference type="OrthoDB" id="36424at2157"/>
<protein>
    <recommendedName>
        <fullName evidence="3">YkgJ family cysteine cluster protein</fullName>
    </recommendedName>
</protein>
<dbReference type="RefSeq" id="WP_013335914.1">
    <property type="nucleotide sequence ID" value="NC_014537.1"/>
</dbReference>
<evidence type="ECO:0000313" key="1">
    <source>
        <dbReference type="EMBL" id="ADN50189.1"/>
    </source>
</evidence>
<dbReference type="AlphaFoldDB" id="E1QNU3"/>
<organism evidence="1 2">
    <name type="scientific">Vulcanisaeta distributa (strain DSM 14429 / JCM 11212 / NBRC 100878 / IC-017)</name>
    <dbReference type="NCBI Taxonomy" id="572478"/>
    <lineage>
        <taxon>Archaea</taxon>
        <taxon>Thermoproteota</taxon>
        <taxon>Thermoprotei</taxon>
        <taxon>Thermoproteales</taxon>
        <taxon>Thermoproteaceae</taxon>
        <taxon>Vulcanisaeta</taxon>
    </lineage>
</organism>
<dbReference type="HOGENOM" id="CLU_1418756_0_0_2"/>
<dbReference type="PANTHER" id="PTHR35866">
    <property type="entry name" value="PUTATIVE-RELATED"/>
    <property type="match status" value="1"/>
</dbReference>
<dbReference type="eggNOG" id="arCOG02579">
    <property type="taxonomic scope" value="Archaea"/>
</dbReference>
<dbReference type="Proteomes" id="UP000006681">
    <property type="component" value="Chromosome"/>
</dbReference>
<dbReference type="GeneID" id="9751726"/>
<dbReference type="Pfam" id="PF03692">
    <property type="entry name" value="CxxCxxCC"/>
    <property type="match status" value="1"/>
</dbReference>
<evidence type="ECO:0000313" key="2">
    <source>
        <dbReference type="Proteomes" id="UP000006681"/>
    </source>
</evidence>
<dbReference type="STRING" id="572478.Vdis_0797"/>
<sequence length="200" mass="23491">MSTAVKAEFPRVRFTCVLCGECCRRYWIPVTHRDVIRIARYTGMKPREFLALFPKEMAADWDEPVIRLRDGEYYLVLKKRLDGTCIFNKWIGEKLICSIHPVKPNVCRYYPFIYWLDNGVVKFEVYDKALGYCPGINKGGYANFKVEISSIGDAVRAKTEFREVINRWNDLFKKGLVKGTLEEFMQYIEQVVDEYSRKNP</sequence>
<gene>
    <name evidence="1" type="ordered locus">Vdis_0797</name>
</gene>
<evidence type="ECO:0008006" key="3">
    <source>
        <dbReference type="Google" id="ProtNLM"/>
    </source>
</evidence>
<dbReference type="InterPro" id="IPR005358">
    <property type="entry name" value="Puta_zinc/iron-chelating_dom"/>
</dbReference>
<accession>E1QNU3</accession>
<reference evidence="1 2" key="1">
    <citation type="journal article" date="2010" name="Stand. Genomic Sci.">
        <title>Complete genome sequence of Vulcanisaeta distributa type strain (IC-017).</title>
        <authorList>
            <person name="Mavromatis K."/>
            <person name="Sikorski J."/>
            <person name="Pabst E."/>
            <person name="Teshima H."/>
            <person name="Lapidus A."/>
            <person name="Lucas S."/>
            <person name="Nolan M."/>
            <person name="Glavina Del Rio T."/>
            <person name="Cheng J.F."/>
            <person name="Bruce D."/>
            <person name="Goodwin L."/>
            <person name="Pitluck S."/>
            <person name="Liolios K."/>
            <person name="Ivanova N."/>
            <person name="Mikhailova N."/>
            <person name="Pati A."/>
            <person name="Chen A."/>
            <person name="Palaniappan K."/>
            <person name="Land M."/>
            <person name="Hauser L."/>
            <person name="Chang Y.J."/>
            <person name="Jeffries C.D."/>
            <person name="Rohde M."/>
            <person name="Spring S."/>
            <person name="Goker M."/>
            <person name="Wirth R."/>
            <person name="Woyke T."/>
            <person name="Bristow J."/>
            <person name="Eisen J.A."/>
            <person name="Markowitz V."/>
            <person name="Hugenholtz P."/>
            <person name="Klenk H.P."/>
            <person name="Kyrpides N.C."/>
        </authorList>
    </citation>
    <scope>NUCLEOTIDE SEQUENCE [LARGE SCALE GENOMIC DNA]</scope>
    <source>
        <strain evidence="2">DSM 14429 / JCM 11212 / NBRC 100878 / IC-017</strain>
    </source>
</reference>
<dbReference type="KEGG" id="vdi:Vdis_0797"/>
<dbReference type="PANTHER" id="PTHR35866:SF1">
    <property type="entry name" value="YKGJ FAMILY CYSTEINE CLUSTER PROTEIN"/>
    <property type="match status" value="1"/>
</dbReference>
<name>E1QNU3_VULDI</name>
<proteinExistence type="predicted"/>
<dbReference type="EMBL" id="CP002100">
    <property type="protein sequence ID" value="ADN50189.1"/>
    <property type="molecule type" value="Genomic_DNA"/>
</dbReference>
<keyword evidence="2" id="KW-1185">Reference proteome</keyword>
<reference evidence="2" key="2">
    <citation type="journal article" date="2010" name="Stand. Genomic Sci.">
        <title>Complete genome sequence of Vulcanisaeta distributa type strain (IC-017T).</title>
        <authorList>
            <person name="Mavromatis K."/>
            <person name="Sikorski J."/>
            <person name="Pabst E."/>
            <person name="Teshima H."/>
            <person name="Lapidus A."/>
            <person name="Lucas S."/>
            <person name="Nolan M."/>
            <person name="Glavina Del Rio T."/>
            <person name="Cheng J."/>
            <person name="Bruce D."/>
            <person name="Goodwin L."/>
            <person name="Pitluck S."/>
            <person name="Liolios K."/>
            <person name="Ivanova N."/>
            <person name="Mikhailova N."/>
            <person name="Pati A."/>
            <person name="Chen A."/>
            <person name="Palaniappan K."/>
            <person name="Land M."/>
            <person name="Hauser L."/>
            <person name="Chang Y."/>
            <person name="Jeffries C."/>
            <person name="Rohde M."/>
            <person name="Spring S."/>
            <person name="Goker M."/>
            <person name="Wirth R."/>
            <person name="Woyke T."/>
            <person name="Bristow J."/>
            <person name="Eisen J."/>
            <person name="Markowitz V."/>
            <person name="Hugenholtz P."/>
            <person name="Klenk H."/>
            <person name="Kyrpides N."/>
        </authorList>
    </citation>
    <scope>NUCLEOTIDE SEQUENCE [LARGE SCALE GENOMIC DNA]</scope>
    <source>
        <strain evidence="2">DSM 14429 / JCM 11212 / NBRC 100878 / IC-017</strain>
    </source>
</reference>